<dbReference type="RefSeq" id="WP_036655515.1">
    <property type="nucleotide sequence ID" value="NZ_JQCR01000003.1"/>
</dbReference>
<keyword evidence="2" id="KW-1185">Reference proteome</keyword>
<accession>A0A098M3I1</accession>
<gene>
    <name evidence="1" type="ORF">PWYN_20670</name>
</gene>
<dbReference type="STRING" id="268407.PWYN_20670"/>
<reference evidence="1 2" key="1">
    <citation type="submission" date="2014-08" db="EMBL/GenBank/DDBJ databases">
        <authorList>
            <person name="den Bakker H.C."/>
        </authorList>
    </citation>
    <scope>NUCLEOTIDE SEQUENCE [LARGE SCALE GENOMIC DNA]</scope>
    <source>
        <strain evidence="1 2">DSM 18334</strain>
    </source>
</reference>
<evidence type="ECO:0000313" key="1">
    <source>
        <dbReference type="EMBL" id="KGE17074.1"/>
    </source>
</evidence>
<organism evidence="1 2">
    <name type="scientific">Paenibacillus wynnii</name>
    <dbReference type="NCBI Taxonomy" id="268407"/>
    <lineage>
        <taxon>Bacteria</taxon>
        <taxon>Bacillati</taxon>
        <taxon>Bacillota</taxon>
        <taxon>Bacilli</taxon>
        <taxon>Bacillales</taxon>
        <taxon>Paenibacillaceae</taxon>
        <taxon>Paenibacillus</taxon>
    </lineage>
</organism>
<reference evidence="1 2" key="2">
    <citation type="submission" date="2014-10" db="EMBL/GenBank/DDBJ databases">
        <title>Comparative genomics of the Paenibacillus odorifer group.</title>
        <authorList>
            <person name="Tsai Y.-C."/>
            <person name="Martin N."/>
            <person name="Korlach J."/>
            <person name="Wiedmann M."/>
        </authorList>
    </citation>
    <scope>NUCLEOTIDE SEQUENCE [LARGE SCALE GENOMIC DNA]</scope>
    <source>
        <strain evidence="1 2">DSM 18334</strain>
    </source>
</reference>
<evidence type="ECO:0000313" key="2">
    <source>
        <dbReference type="Proteomes" id="UP000029734"/>
    </source>
</evidence>
<proteinExistence type="predicted"/>
<protein>
    <submittedName>
        <fullName evidence="1">Uncharacterized protein</fullName>
    </submittedName>
</protein>
<sequence>MKRYKIQNYFSINSYLELFNDIIYGMTKVGDQIIYSFDEYIPSQYIQDLLKYNEHYPIYSDKYNNLWKVVNIREDLKDICLQDFLVEFRIIGDMNINEWKYKIHVVEEIDNTNLEIVANNSYELQVEAIEEILRRYDA</sequence>
<comment type="caution">
    <text evidence="1">The sequence shown here is derived from an EMBL/GenBank/DDBJ whole genome shotgun (WGS) entry which is preliminary data.</text>
</comment>
<dbReference type="Proteomes" id="UP000029734">
    <property type="component" value="Unassembled WGS sequence"/>
</dbReference>
<dbReference type="EMBL" id="JQCR01000003">
    <property type="protein sequence ID" value="KGE17074.1"/>
    <property type="molecule type" value="Genomic_DNA"/>
</dbReference>
<name>A0A098M3I1_9BACL</name>
<dbReference type="AlphaFoldDB" id="A0A098M3I1"/>